<name>A0A9D4QMW4_DREPO</name>
<evidence type="ECO:0000313" key="3">
    <source>
        <dbReference type="Proteomes" id="UP000828390"/>
    </source>
</evidence>
<comment type="caution">
    <text evidence="2">The sequence shown here is derived from an EMBL/GenBank/DDBJ whole genome shotgun (WGS) entry which is preliminary data.</text>
</comment>
<reference evidence="2" key="1">
    <citation type="journal article" date="2019" name="bioRxiv">
        <title>The Genome of the Zebra Mussel, Dreissena polymorpha: A Resource for Invasive Species Research.</title>
        <authorList>
            <person name="McCartney M.A."/>
            <person name="Auch B."/>
            <person name="Kono T."/>
            <person name="Mallez S."/>
            <person name="Zhang Y."/>
            <person name="Obille A."/>
            <person name="Becker A."/>
            <person name="Abrahante J.E."/>
            <person name="Garbe J."/>
            <person name="Badalamenti J.P."/>
            <person name="Herman A."/>
            <person name="Mangelson H."/>
            <person name="Liachko I."/>
            <person name="Sullivan S."/>
            <person name="Sone E.D."/>
            <person name="Koren S."/>
            <person name="Silverstein K.A.T."/>
            <person name="Beckman K.B."/>
            <person name="Gohl D.M."/>
        </authorList>
    </citation>
    <scope>NUCLEOTIDE SEQUENCE</scope>
    <source>
        <strain evidence="2">Duluth1</strain>
        <tissue evidence="2">Whole animal</tissue>
    </source>
</reference>
<sequence>IQLLTKFVFPGLKELGQQHESARRDRSESCPQKIFLKTPKNRHEECGFNTSSEEDGSSGGGSGFKVWPMKIMGYAQRAGETVLWFRAAQHERSGTNYFLMVSTPL</sequence>
<proteinExistence type="predicted"/>
<evidence type="ECO:0000313" key="2">
    <source>
        <dbReference type="EMBL" id="KAH3835965.1"/>
    </source>
</evidence>
<feature type="region of interest" description="Disordered" evidence="1">
    <location>
        <begin position="42"/>
        <end position="61"/>
    </location>
</feature>
<evidence type="ECO:0000256" key="1">
    <source>
        <dbReference type="SAM" id="MobiDB-lite"/>
    </source>
</evidence>
<dbReference type="Proteomes" id="UP000828390">
    <property type="component" value="Unassembled WGS sequence"/>
</dbReference>
<dbReference type="AlphaFoldDB" id="A0A9D4QMW4"/>
<accession>A0A9D4QMW4</accession>
<gene>
    <name evidence="2" type="ORF">DPMN_109334</name>
</gene>
<keyword evidence="3" id="KW-1185">Reference proteome</keyword>
<dbReference type="EMBL" id="JAIWYP010000004">
    <property type="protein sequence ID" value="KAH3835965.1"/>
    <property type="molecule type" value="Genomic_DNA"/>
</dbReference>
<organism evidence="2 3">
    <name type="scientific">Dreissena polymorpha</name>
    <name type="common">Zebra mussel</name>
    <name type="synonym">Mytilus polymorpha</name>
    <dbReference type="NCBI Taxonomy" id="45954"/>
    <lineage>
        <taxon>Eukaryota</taxon>
        <taxon>Metazoa</taxon>
        <taxon>Spiralia</taxon>
        <taxon>Lophotrochozoa</taxon>
        <taxon>Mollusca</taxon>
        <taxon>Bivalvia</taxon>
        <taxon>Autobranchia</taxon>
        <taxon>Heteroconchia</taxon>
        <taxon>Euheterodonta</taxon>
        <taxon>Imparidentia</taxon>
        <taxon>Neoheterodontei</taxon>
        <taxon>Myida</taxon>
        <taxon>Dreissenoidea</taxon>
        <taxon>Dreissenidae</taxon>
        <taxon>Dreissena</taxon>
    </lineage>
</organism>
<reference evidence="2" key="2">
    <citation type="submission" date="2020-11" db="EMBL/GenBank/DDBJ databases">
        <authorList>
            <person name="McCartney M.A."/>
            <person name="Auch B."/>
            <person name="Kono T."/>
            <person name="Mallez S."/>
            <person name="Becker A."/>
            <person name="Gohl D.M."/>
            <person name="Silverstein K.A.T."/>
            <person name="Koren S."/>
            <person name="Bechman K.B."/>
            <person name="Herman A."/>
            <person name="Abrahante J.E."/>
            <person name="Garbe J."/>
        </authorList>
    </citation>
    <scope>NUCLEOTIDE SEQUENCE</scope>
    <source>
        <strain evidence="2">Duluth1</strain>
        <tissue evidence="2">Whole animal</tissue>
    </source>
</reference>
<protein>
    <submittedName>
        <fullName evidence="2">Uncharacterized protein</fullName>
    </submittedName>
</protein>
<feature type="non-terminal residue" evidence="2">
    <location>
        <position position="105"/>
    </location>
</feature>